<dbReference type="GO" id="GO:0000155">
    <property type="term" value="F:phosphorelay sensor kinase activity"/>
    <property type="evidence" value="ECO:0007669"/>
    <property type="project" value="InterPro"/>
</dbReference>
<keyword evidence="4" id="KW-0808">Transferase</keyword>
<evidence type="ECO:0000313" key="10">
    <source>
        <dbReference type="Proteomes" id="UP000637002"/>
    </source>
</evidence>
<reference evidence="9" key="2">
    <citation type="submission" date="2020-09" db="EMBL/GenBank/DDBJ databases">
        <authorList>
            <person name="Sun Q."/>
            <person name="Zhou Y."/>
        </authorList>
    </citation>
    <scope>NUCLEOTIDE SEQUENCE</scope>
    <source>
        <strain evidence="9">CGMCC 1.12919</strain>
    </source>
</reference>
<evidence type="ECO:0000259" key="7">
    <source>
        <dbReference type="PROSITE" id="PS50109"/>
    </source>
</evidence>
<evidence type="ECO:0000256" key="3">
    <source>
        <dbReference type="ARBA" id="ARBA00022553"/>
    </source>
</evidence>
<dbReference type="PROSITE" id="PS50109">
    <property type="entry name" value="HIS_KIN"/>
    <property type="match status" value="1"/>
</dbReference>
<dbReference type="EMBL" id="BMGG01000007">
    <property type="protein sequence ID" value="GGC77128.1"/>
    <property type="molecule type" value="Genomic_DNA"/>
</dbReference>
<dbReference type="AlphaFoldDB" id="A0A916UM66"/>
<feature type="domain" description="Histidine kinase" evidence="7">
    <location>
        <begin position="152"/>
        <end position="365"/>
    </location>
</feature>
<dbReference type="Gene3D" id="3.30.565.10">
    <property type="entry name" value="Histidine kinase-like ATPase, C-terminal domain"/>
    <property type="match status" value="1"/>
</dbReference>
<dbReference type="Pfam" id="PF02518">
    <property type="entry name" value="HATPase_c"/>
    <property type="match status" value="1"/>
</dbReference>
<dbReference type="Pfam" id="PF00072">
    <property type="entry name" value="Response_reg"/>
    <property type="match status" value="1"/>
</dbReference>
<dbReference type="Gene3D" id="3.40.50.2300">
    <property type="match status" value="1"/>
</dbReference>
<dbReference type="InterPro" id="IPR005467">
    <property type="entry name" value="His_kinase_dom"/>
</dbReference>
<dbReference type="PROSITE" id="PS50110">
    <property type="entry name" value="RESPONSE_REGULATORY"/>
    <property type="match status" value="1"/>
</dbReference>
<dbReference type="CDD" id="cd00156">
    <property type="entry name" value="REC"/>
    <property type="match status" value="1"/>
</dbReference>
<dbReference type="GO" id="GO:0009927">
    <property type="term" value="F:histidine phosphotransfer kinase activity"/>
    <property type="evidence" value="ECO:0007669"/>
    <property type="project" value="TreeGrafter"/>
</dbReference>
<dbReference type="PANTHER" id="PTHR43047:SF9">
    <property type="entry name" value="HISTIDINE KINASE"/>
    <property type="match status" value="1"/>
</dbReference>
<dbReference type="InterPro" id="IPR003594">
    <property type="entry name" value="HATPase_dom"/>
</dbReference>
<evidence type="ECO:0000256" key="5">
    <source>
        <dbReference type="ARBA" id="ARBA00022777"/>
    </source>
</evidence>
<comment type="caution">
    <text evidence="9">The sequence shown here is derived from an EMBL/GenBank/DDBJ whole genome shotgun (WGS) entry which is preliminary data.</text>
</comment>
<dbReference type="FunFam" id="3.30.565.10:FF:000049">
    <property type="entry name" value="Two-component sensor histidine kinase"/>
    <property type="match status" value="1"/>
</dbReference>
<dbReference type="PANTHER" id="PTHR43047">
    <property type="entry name" value="TWO-COMPONENT HISTIDINE PROTEIN KINASE"/>
    <property type="match status" value="1"/>
</dbReference>
<sequence length="519" mass="56394">MTDRGADDLLGTIRTGLDAIPAGVAVWSGERRLAYCNRAFREALNPAPGAIHDGMAFLDFLRLVGRSNEWILPGGADEWVAAEEGDFGVDKSHEIGLADGRTVEVVQRAIAAGGMVTTVNDVTAVKRSEGALRRAKEAAEATDEAKSRFLRAANHDLRQPLATLKILIYGCMSEQDPEHRADMLHAMDIAASVMEDLLGALLQIGQLDAGRIQPRVTTFQLAQVFERLAIQFRHQAQEKGLTLRFVSSRSTVTTDRALLERILSNLLANAIRYTELGGIVVGCRRAGRALRIEVTDTGRGIASEHQERIFDEFYRIPDNARRQKTGLGLGLNIVRRLGDLLGHPVTLRSVPGRGSVFAVTVPVGNVWLSDMGEPEISETIGGEFVGIRVLLIEDDDVLRQTMKQLLERWGIEVLAAADEAAALREVGAGRPPPRLIIADYTLKQRTGVAIVAAIRRAAGIAIPAIVVTADTEPRVVAHVREAGLPILIKPVSPPRLRVLMHNLLFEPRLAAAPPANPPL</sequence>
<dbReference type="SUPFAM" id="SSF47384">
    <property type="entry name" value="Homodimeric domain of signal transducing histidine kinase"/>
    <property type="match status" value="1"/>
</dbReference>
<evidence type="ECO:0000256" key="4">
    <source>
        <dbReference type="ARBA" id="ARBA00022679"/>
    </source>
</evidence>
<dbReference type="GO" id="GO:0005886">
    <property type="term" value="C:plasma membrane"/>
    <property type="evidence" value="ECO:0007669"/>
    <property type="project" value="TreeGrafter"/>
</dbReference>
<accession>A0A916UM66</accession>
<evidence type="ECO:0000256" key="6">
    <source>
        <dbReference type="PROSITE-ProRule" id="PRU00169"/>
    </source>
</evidence>
<evidence type="ECO:0000259" key="8">
    <source>
        <dbReference type="PROSITE" id="PS50110"/>
    </source>
</evidence>
<dbReference type="Pfam" id="PF00512">
    <property type="entry name" value="HisKA"/>
    <property type="match status" value="1"/>
</dbReference>
<dbReference type="InterPro" id="IPR004358">
    <property type="entry name" value="Sig_transdc_His_kin-like_C"/>
</dbReference>
<dbReference type="RefSeq" id="WP_188610875.1">
    <property type="nucleotide sequence ID" value="NZ_BMGG01000007.1"/>
</dbReference>
<dbReference type="InterPro" id="IPR036890">
    <property type="entry name" value="HATPase_C_sf"/>
</dbReference>
<dbReference type="PRINTS" id="PR00344">
    <property type="entry name" value="BCTRLSENSOR"/>
</dbReference>
<dbReference type="EC" id="2.7.13.3" evidence="2"/>
<feature type="modified residue" description="4-aspartylphosphate" evidence="6">
    <location>
        <position position="439"/>
    </location>
</feature>
<dbReference type="SMART" id="SM00387">
    <property type="entry name" value="HATPase_c"/>
    <property type="match status" value="1"/>
</dbReference>
<comment type="catalytic activity">
    <reaction evidence="1">
        <text>ATP + protein L-histidine = ADP + protein N-phospho-L-histidine.</text>
        <dbReference type="EC" id="2.7.13.3"/>
    </reaction>
</comment>
<proteinExistence type="predicted"/>
<name>A0A916UM66_9HYPH</name>
<dbReference type="Gene3D" id="1.10.287.130">
    <property type="match status" value="1"/>
</dbReference>
<dbReference type="SUPFAM" id="SSF55874">
    <property type="entry name" value="ATPase domain of HSP90 chaperone/DNA topoisomerase II/histidine kinase"/>
    <property type="match status" value="1"/>
</dbReference>
<keyword evidence="5" id="KW-0418">Kinase</keyword>
<reference evidence="9" key="1">
    <citation type="journal article" date="2014" name="Int. J. Syst. Evol. Microbiol.">
        <title>Complete genome sequence of Corynebacterium casei LMG S-19264T (=DSM 44701T), isolated from a smear-ripened cheese.</title>
        <authorList>
            <consortium name="US DOE Joint Genome Institute (JGI-PGF)"/>
            <person name="Walter F."/>
            <person name="Albersmeier A."/>
            <person name="Kalinowski J."/>
            <person name="Ruckert C."/>
        </authorList>
    </citation>
    <scope>NUCLEOTIDE SEQUENCE</scope>
    <source>
        <strain evidence="9">CGMCC 1.12919</strain>
    </source>
</reference>
<protein>
    <recommendedName>
        <fullName evidence="2">histidine kinase</fullName>
        <ecNumber evidence="2">2.7.13.3</ecNumber>
    </recommendedName>
</protein>
<dbReference type="InterPro" id="IPR011006">
    <property type="entry name" value="CheY-like_superfamily"/>
</dbReference>
<keyword evidence="10" id="KW-1185">Reference proteome</keyword>
<dbReference type="InterPro" id="IPR036097">
    <property type="entry name" value="HisK_dim/P_sf"/>
</dbReference>
<organism evidence="9 10">
    <name type="scientific">Chelatococcus reniformis</name>
    <dbReference type="NCBI Taxonomy" id="1494448"/>
    <lineage>
        <taxon>Bacteria</taxon>
        <taxon>Pseudomonadati</taxon>
        <taxon>Pseudomonadota</taxon>
        <taxon>Alphaproteobacteria</taxon>
        <taxon>Hyphomicrobiales</taxon>
        <taxon>Chelatococcaceae</taxon>
        <taxon>Chelatococcus</taxon>
    </lineage>
</organism>
<evidence type="ECO:0000256" key="1">
    <source>
        <dbReference type="ARBA" id="ARBA00000085"/>
    </source>
</evidence>
<dbReference type="SUPFAM" id="SSF52172">
    <property type="entry name" value="CheY-like"/>
    <property type="match status" value="1"/>
</dbReference>
<dbReference type="InterPro" id="IPR001789">
    <property type="entry name" value="Sig_transdc_resp-reg_receiver"/>
</dbReference>
<dbReference type="InterPro" id="IPR003661">
    <property type="entry name" value="HisK_dim/P_dom"/>
</dbReference>
<feature type="domain" description="Response regulatory" evidence="8">
    <location>
        <begin position="388"/>
        <end position="504"/>
    </location>
</feature>
<dbReference type="SMART" id="SM00388">
    <property type="entry name" value="HisKA"/>
    <property type="match status" value="1"/>
</dbReference>
<dbReference type="Proteomes" id="UP000637002">
    <property type="component" value="Unassembled WGS sequence"/>
</dbReference>
<evidence type="ECO:0000313" key="9">
    <source>
        <dbReference type="EMBL" id="GGC77128.1"/>
    </source>
</evidence>
<gene>
    <name evidence="9" type="ORF">GCM10010994_39290</name>
</gene>
<dbReference type="SMART" id="SM00448">
    <property type="entry name" value="REC"/>
    <property type="match status" value="1"/>
</dbReference>
<evidence type="ECO:0000256" key="2">
    <source>
        <dbReference type="ARBA" id="ARBA00012438"/>
    </source>
</evidence>
<keyword evidence="3 6" id="KW-0597">Phosphoprotein</keyword>
<dbReference type="CDD" id="cd00082">
    <property type="entry name" value="HisKA"/>
    <property type="match status" value="1"/>
</dbReference>
<dbReference type="Pfam" id="PF12860">
    <property type="entry name" value="PAS_7"/>
    <property type="match status" value="1"/>
</dbReference>